<sequence length="442" mass="48904">MKMKQNSLYISIIAAGLAFSACKNEAIPNPNAPTMEEITKNPTIGELNNLVTGVEASMRSRMGLYIDITGSIGREFFRYSTTDPRLSGSMLGKGSLVISGADFLASTPWTMRYNTIKTCNLLMTGVKNSKALTRDQQRNGYNAYAKTIMAHQLLMVLNLSYDNGLRLEVTDPNNPGPKVNRAQALEGIAKLLDDANTLLNSAEFEFELSSGFEGFDDVAGFRKFNRALAARVAVYREQWGAALTALTASFIDQTAGANLNTGPKHLYSSASGDEENDVFINNMSDANIRLIHPSFALDLEAGDDRINKASAPRATPLSVDDLPESPRDFPISASLESPFPIIRNEELILIYAEAAAQSNQLANAADALNIIRTRHGLTARLDLDTKDKVINEMLKQRRYSLWGEGHRWIDMRRYNRLAQLPIDRPDDNVWKELPLPEAEANR</sequence>
<keyword evidence="9" id="KW-1185">Reference proteome</keyword>
<dbReference type="InterPro" id="IPR011990">
    <property type="entry name" value="TPR-like_helical_dom_sf"/>
</dbReference>
<evidence type="ECO:0000313" key="8">
    <source>
        <dbReference type="EMBL" id="WZN48693.1"/>
    </source>
</evidence>
<evidence type="ECO:0000256" key="4">
    <source>
        <dbReference type="ARBA" id="ARBA00023136"/>
    </source>
</evidence>
<dbReference type="EMBL" id="CP150096">
    <property type="protein sequence ID" value="WZN48693.1"/>
    <property type="molecule type" value="Genomic_DNA"/>
</dbReference>
<evidence type="ECO:0000313" key="9">
    <source>
        <dbReference type="Proteomes" id="UP001449657"/>
    </source>
</evidence>
<evidence type="ECO:0000256" key="2">
    <source>
        <dbReference type="ARBA" id="ARBA00006275"/>
    </source>
</evidence>
<organism evidence="8 9">
    <name type="scientific">Chitinophaga caseinilytica</name>
    <dbReference type="NCBI Taxonomy" id="2267521"/>
    <lineage>
        <taxon>Bacteria</taxon>
        <taxon>Pseudomonadati</taxon>
        <taxon>Bacteroidota</taxon>
        <taxon>Chitinophagia</taxon>
        <taxon>Chitinophagales</taxon>
        <taxon>Chitinophagaceae</taxon>
        <taxon>Chitinophaga</taxon>
    </lineage>
</organism>
<keyword evidence="4" id="KW-0472">Membrane</keyword>
<evidence type="ECO:0000256" key="1">
    <source>
        <dbReference type="ARBA" id="ARBA00004442"/>
    </source>
</evidence>
<evidence type="ECO:0000259" key="7">
    <source>
        <dbReference type="Pfam" id="PF07980"/>
    </source>
</evidence>
<accession>A0ABZ2ZAW9</accession>
<proteinExistence type="inferred from homology"/>
<comment type="subcellular location">
    <subcellularLocation>
        <location evidence="1">Cell outer membrane</location>
    </subcellularLocation>
</comment>
<keyword evidence="5" id="KW-0998">Cell outer membrane</keyword>
<dbReference type="Pfam" id="PF07980">
    <property type="entry name" value="SusD_RagB"/>
    <property type="match status" value="1"/>
</dbReference>
<protein>
    <submittedName>
        <fullName evidence="8">RagB/SusD family nutrient uptake outer membrane protein</fullName>
    </submittedName>
</protein>
<evidence type="ECO:0000256" key="6">
    <source>
        <dbReference type="SAM" id="SignalP"/>
    </source>
</evidence>
<gene>
    <name evidence="8" type="ORF">WJU22_10960</name>
</gene>
<feature type="chain" id="PRO_5045860574" evidence="6">
    <location>
        <begin position="27"/>
        <end position="442"/>
    </location>
</feature>
<keyword evidence="3 6" id="KW-0732">Signal</keyword>
<dbReference type="PROSITE" id="PS51257">
    <property type="entry name" value="PROKAR_LIPOPROTEIN"/>
    <property type="match status" value="1"/>
</dbReference>
<dbReference type="SUPFAM" id="SSF48452">
    <property type="entry name" value="TPR-like"/>
    <property type="match status" value="1"/>
</dbReference>
<name>A0ABZ2ZAW9_9BACT</name>
<dbReference type="CDD" id="cd08977">
    <property type="entry name" value="SusD"/>
    <property type="match status" value="1"/>
</dbReference>
<evidence type="ECO:0000256" key="3">
    <source>
        <dbReference type="ARBA" id="ARBA00022729"/>
    </source>
</evidence>
<evidence type="ECO:0000256" key="5">
    <source>
        <dbReference type="ARBA" id="ARBA00023237"/>
    </source>
</evidence>
<reference evidence="8 9" key="1">
    <citation type="submission" date="2024-03" db="EMBL/GenBank/DDBJ databases">
        <title>Chitinophaga caseinilytica sp. nov., a casein hydrolysing bacterium isolated from forest soil.</title>
        <authorList>
            <person name="Lee D.S."/>
            <person name="Han D.M."/>
            <person name="Baek J.H."/>
            <person name="Choi D.G."/>
            <person name="Jeon J.H."/>
            <person name="Jeon C.O."/>
        </authorList>
    </citation>
    <scope>NUCLEOTIDE SEQUENCE [LARGE SCALE GENOMIC DNA]</scope>
    <source>
        <strain evidence="8 9">KACC 19118</strain>
    </source>
</reference>
<dbReference type="InterPro" id="IPR012944">
    <property type="entry name" value="SusD_RagB_dom"/>
</dbReference>
<feature type="domain" description="RagB/SusD" evidence="7">
    <location>
        <begin position="336"/>
        <end position="416"/>
    </location>
</feature>
<comment type="similarity">
    <text evidence="2">Belongs to the SusD family.</text>
</comment>
<dbReference type="Gene3D" id="1.25.40.390">
    <property type="match status" value="1"/>
</dbReference>
<feature type="signal peptide" evidence="6">
    <location>
        <begin position="1"/>
        <end position="26"/>
    </location>
</feature>
<dbReference type="Proteomes" id="UP001449657">
    <property type="component" value="Chromosome"/>
</dbReference>
<dbReference type="RefSeq" id="WP_341843279.1">
    <property type="nucleotide sequence ID" value="NZ_CP149792.1"/>
</dbReference>